<organism evidence="1 2">
    <name type="scientific">Seriola lalandi dorsalis</name>
    <dbReference type="NCBI Taxonomy" id="1841481"/>
    <lineage>
        <taxon>Eukaryota</taxon>
        <taxon>Metazoa</taxon>
        <taxon>Chordata</taxon>
        <taxon>Craniata</taxon>
        <taxon>Vertebrata</taxon>
        <taxon>Euteleostomi</taxon>
        <taxon>Actinopterygii</taxon>
        <taxon>Neopterygii</taxon>
        <taxon>Teleostei</taxon>
        <taxon>Neoteleostei</taxon>
        <taxon>Acanthomorphata</taxon>
        <taxon>Carangaria</taxon>
        <taxon>Carangiformes</taxon>
        <taxon>Carangidae</taxon>
        <taxon>Seriola</taxon>
    </lineage>
</organism>
<proteinExistence type="predicted"/>
<dbReference type="Proteomes" id="UP000261360">
    <property type="component" value="Unplaced"/>
</dbReference>
<protein>
    <submittedName>
        <fullName evidence="1">Uncharacterized protein</fullName>
    </submittedName>
</protein>
<reference evidence="1" key="1">
    <citation type="submission" date="2025-08" db="UniProtKB">
        <authorList>
            <consortium name="Ensembl"/>
        </authorList>
    </citation>
    <scope>IDENTIFICATION</scope>
</reference>
<dbReference type="Ensembl" id="ENSSLDT00000024681.1">
    <property type="protein sequence ID" value="ENSSLDP00000023917.1"/>
    <property type="gene ID" value="ENSSLDG00000018652.1"/>
</dbReference>
<evidence type="ECO:0000313" key="2">
    <source>
        <dbReference type="Proteomes" id="UP000261360"/>
    </source>
</evidence>
<dbReference type="GeneTree" id="ENSGT00990000203752"/>
<reference evidence="1" key="2">
    <citation type="submission" date="2025-09" db="UniProtKB">
        <authorList>
            <consortium name="Ensembl"/>
        </authorList>
    </citation>
    <scope>IDENTIFICATION</scope>
</reference>
<keyword evidence="2" id="KW-1185">Reference proteome</keyword>
<dbReference type="AlphaFoldDB" id="A0A3B4Y3J0"/>
<sequence length="95" mass="10215">MPIWSMTCLEPSFFRPATSCSLILMMRLAIPWTSSRRSSTLFASSVSLHTTVKPPTRSPSHVLGKGLGQDDVVALFNEVAHSPGITVDVSTGKAL</sequence>
<name>A0A3B4Y3J0_SERLL</name>
<accession>A0A3B4Y3J0</accession>
<evidence type="ECO:0000313" key="1">
    <source>
        <dbReference type="Ensembl" id="ENSSLDP00000023917.1"/>
    </source>
</evidence>